<dbReference type="InterPro" id="IPR012840">
    <property type="entry name" value="NrdG2"/>
</dbReference>
<dbReference type="AlphaFoldDB" id="A0A1H6LIM5"/>
<dbReference type="Pfam" id="PF04055">
    <property type="entry name" value="Radical_SAM"/>
    <property type="match status" value="1"/>
</dbReference>
<dbReference type="NCBIfam" id="TIGR02495">
    <property type="entry name" value="NrdG2"/>
    <property type="match status" value="1"/>
</dbReference>
<evidence type="ECO:0000256" key="3">
    <source>
        <dbReference type="ARBA" id="ARBA00022691"/>
    </source>
</evidence>
<reference evidence="9" key="1">
    <citation type="submission" date="2016-09" db="EMBL/GenBank/DDBJ databases">
        <authorList>
            <person name="Koehorst J."/>
        </authorList>
    </citation>
    <scope>NUCLEOTIDE SEQUENCE [LARGE SCALE GENOMIC DNA]</scope>
</reference>
<evidence type="ECO:0000313" key="8">
    <source>
        <dbReference type="EMBL" id="SEH88444.1"/>
    </source>
</evidence>
<keyword evidence="4" id="KW-0479">Metal-binding</keyword>
<keyword evidence="6" id="KW-0411">Iron-sulfur</keyword>
<keyword evidence="2" id="KW-0004">4Fe-4S</keyword>
<evidence type="ECO:0000256" key="6">
    <source>
        <dbReference type="ARBA" id="ARBA00023014"/>
    </source>
</evidence>
<evidence type="ECO:0000256" key="4">
    <source>
        <dbReference type="ARBA" id="ARBA00022723"/>
    </source>
</evidence>
<name>A0A1H6LIM5_9BACT</name>
<comment type="cofactor">
    <cofactor evidence="1">
        <name>[4Fe-4S] cluster</name>
        <dbReference type="ChEBI" id="CHEBI:49883"/>
    </cofactor>
</comment>
<dbReference type="GO" id="GO:0003824">
    <property type="term" value="F:catalytic activity"/>
    <property type="evidence" value="ECO:0007669"/>
    <property type="project" value="InterPro"/>
</dbReference>
<keyword evidence="3" id="KW-0949">S-adenosyl-L-methionine</keyword>
<sequence>MMKEPADITPLTLLDYPGKAACIFWFRGCNLRCPYCYNTHLFGSGGNTRKDFRDFLRERKGFLDAVVLSGGEASLSPGIEDMCREIRSMGYLVKLDTNGSNPERLELLLREKLVDYVALDHKTPAYGSPRLPDGRSLFSQFEKCLGLILHFCPSHEIRTTCHPDLLREEDILTMAHEIRDRGYMGTYYLQHYFHTDRTPGRMDGPSRRYDRAMLDSLSPLPLGYRNFPEEQYR</sequence>
<dbReference type="SFLD" id="SFLDS00029">
    <property type="entry name" value="Radical_SAM"/>
    <property type="match status" value="1"/>
</dbReference>
<accession>A0A1H6LIM5</accession>
<organism evidence="8 9">
    <name type="scientific">Akkermansia glycaniphila</name>
    <dbReference type="NCBI Taxonomy" id="1679444"/>
    <lineage>
        <taxon>Bacteria</taxon>
        <taxon>Pseudomonadati</taxon>
        <taxon>Verrucomicrobiota</taxon>
        <taxon>Verrucomicrobiia</taxon>
        <taxon>Verrucomicrobiales</taxon>
        <taxon>Akkermansiaceae</taxon>
        <taxon>Akkermansia</taxon>
    </lineage>
</organism>
<dbReference type="GO" id="GO:0051539">
    <property type="term" value="F:4 iron, 4 sulfur cluster binding"/>
    <property type="evidence" value="ECO:0007669"/>
    <property type="project" value="UniProtKB-KW"/>
</dbReference>
<dbReference type="OrthoDB" id="9782387at2"/>
<dbReference type="PROSITE" id="PS51918">
    <property type="entry name" value="RADICAL_SAM"/>
    <property type="match status" value="1"/>
</dbReference>
<evidence type="ECO:0000256" key="5">
    <source>
        <dbReference type="ARBA" id="ARBA00023004"/>
    </source>
</evidence>
<dbReference type="RefSeq" id="WP_083076292.1">
    <property type="nucleotide sequence ID" value="NZ_JACVVN010000009.1"/>
</dbReference>
<evidence type="ECO:0000256" key="2">
    <source>
        <dbReference type="ARBA" id="ARBA00022485"/>
    </source>
</evidence>
<proteinExistence type="predicted"/>
<gene>
    <name evidence="8" type="ORF">PYTT_1444</name>
</gene>
<keyword evidence="5" id="KW-0408">Iron</keyword>
<dbReference type="PANTHER" id="PTHR42836:SF1">
    <property type="entry name" value="7-CARBOXY-7-DEAZAGUANINE SYNTHASE"/>
    <property type="match status" value="1"/>
</dbReference>
<dbReference type="InterPro" id="IPR058240">
    <property type="entry name" value="rSAM_sf"/>
</dbReference>
<protein>
    <submittedName>
        <fullName evidence="8">Nrdg2: anaerobic ribonucleoside-triphosphate reductase activating protein</fullName>
    </submittedName>
</protein>
<dbReference type="Proteomes" id="UP000176204">
    <property type="component" value="Chromosome I"/>
</dbReference>
<dbReference type="SFLD" id="SFLDG01094">
    <property type="entry name" value="Uncharacterised_Radical_SAM_Su"/>
    <property type="match status" value="1"/>
</dbReference>
<feature type="domain" description="Radical SAM core" evidence="7">
    <location>
        <begin position="15"/>
        <end position="233"/>
    </location>
</feature>
<dbReference type="SUPFAM" id="SSF102114">
    <property type="entry name" value="Radical SAM enzymes"/>
    <property type="match status" value="1"/>
</dbReference>
<dbReference type="Gene3D" id="3.20.20.70">
    <property type="entry name" value="Aldolase class I"/>
    <property type="match status" value="1"/>
</dbReference>
<keyword evidence="9" id="KW-1185">Reference proteome</keyword>
<dbReference type="EMBL" id="LT629973">
    <property type="protein sequence ID" value="SEH88444.1"/>
    <property type="molecule type" value="Genomic_DNA"/>
</dbReference>
<dbReference type="STRING" id="1679444.PYTT_1444"/>
<dbReference type="KEGG" id="agl:PYTT_1444"/>
<dbReference type="GO" id="GO:0046872">
    <property type="term" value="F:metal ion binding"/>
    <property type="evidence" value="ECO:0007669"/>
    <property type="project" value="UniProtKB-KW"/>
</dbReference>
<dbReference type="PANTHER" id="PTHR42836">
    <property type="entry name" value="7-CARBOXY-7-DEAZAGUANINE SYNTHASE"/>
    <property type="match status" value="1"/>
</dbReference>
<dbReference type="InterPro" id="IPR007197">
    <property type="entry name" value="rSAM"/>
</dbReference>
<evidence type="ECO:0000313" key="9">
    <source>
        <dbReference type="Proteomes" id="UP000176204"/>
    </source>
</evidence>
<evidence type="ECO:0000259" key="7">
    <source>
        <dbReference type="PROSITE" id="PS51918"/>
    </source>
</evidence>
<dbReference type="InterPro" id="IPR013785">
    <property type="entry name" value="Aldolase_TIM"/>
</dbReference>
<evidence type="ECO:0000256" key="1">
    <source>
        <dbReference type="ARBA" id="ARBA00001966"/>
    </source>
</evidence>